<gene>
    <name evidence="1" type="ORF">ACFSJD_26760</name>
</gene>
<accession>A0ABW4F0S6</accession>
<dbReference type="RefSeq" id="WP_344721910.1">
    <property type="nucleotide sequence ID" value="NZ_BAAAUS010000008.1"/>
</dbReference>
<dbReference type="InterPro" id="IPR038570">
    <property type="entry name" value="HicA_sf"/>
</dbReference>
<dbReference type="Proteomes" id="UP001597114">
    <property type="component" value="Unassembled WGS sequence"/>
</dbReference>
<keyword evidence="2" id="KW-1185">Reference proteome</keyword>
<evidence type="ECO:0008006" key="3">
    <source>
        <dbReference type="Google" id="ProtNLM"/>
    </source>
</evidence>
<name>A0ABW4F0S6_9PSEU</name>
<dbReference type="SUPFAM" id="SSF54786">
    <property type="entry name" value="YcfA/nrd intein domain"/>
    <property type="match status" value="1"/>
</dbReference>
<sequence length="65" mass="7788">MKYTEVTRRLRDHDVYFVREGGEHEIWRCNCVGKHQTAVPRHEVSSYVIGKIGQQMPCLGKEWWR</sequence>
<evidence type="ECO:0000313" key="1">
    <source>
        <dbReference type="EMBL" id="MFD1521128.1"/>
    </source>
</evidence>
<proteinExistence type="predicted"/>
<organism evidence="1 2">
    <name type="scientific">Pseudonocardia yunnanensis</name>
    <dbReference type="NCBI Taxonomy" id="58107"/>
    <lineage>
        <taxon>Bacteria</taxon>
        <taxon>Bacillati</taxon>
        <taxon>Actinomycetota</taxon>
        <taxon>Actinomycetes</taxon>
        <taxon>Pseudonocardiales</taxon>
        <taxon>Pseudonocardiaceae</taxon>
        <taxon>Pseudonocardia</taxon>
    </lineage>
</organism>
<reference evidence="2" key="1">
    <citation type="journal article" date="2019" name="Int. J. Syst. Evol. Microbiol.">
        <title>The Global Catalogue of Microorganisms (GCM) 10K type strain sequencing project: providing services to taxonomists for standard genome sequencing and annotation.</title>
        <authorList>
            <consortium name="The Broad Institute Genomics Platform"/>
            <consortium name="The Broad Institute Genome Sequencing Center for Infectious Disease"/>
            <person name="Wu L."/>
            <person name="Ma J."/>
        </authorList>
    </citation>
    <scope>NUCLEOTIDE SEQUENCE [LARGE SCALE GENOMIC DNA]</scope>
    <source>
        <strain evidence="2">CCM 7043</strain>
    </source>
</reference>
<dbReference type="Gene3D" id="3.30.920.30">
    <property type="entry name" value="Hypothetical protein"/>
    <property type="match status" value="1"/>
</dbReference>
<dbReference type="EMBL" id="JBHUCO010000031">
    <property type="protein sequence ID" value="MFD1521128.1"/>
    <property type="molecule type" value="Genomic_DNA"/>
</dbReference>
<comment type="caution">
    <text evidence="1">The sequence shown here is derived from an EMBL/GenBank/DDBJ whole genome shotgun (WGS) entry which is preliminary data.</text>
</comment>
<evidence type="ECO:0000313" key="2">
    <source>
        <dbReference type="Proteomes" id="UP001597114"/>
    </source>
</evidence>
<protein>
    <recommendedName>
        <fullName evidence="3">Type II toxin-antitoxin system HicA family toxin</fullName>
    </recommendedName>
</protein>